<dbReference type="EMBL" id="UFQT01000020">
    <property type="protein sequence ID" value="SSX17882.1"/>
    <property type="molecule type" value="Genomic_DNA"/>
</dbReference>
<dbReference type="Gene3D" id="1.50.10.10">
    <property type="match status" value="1"/>
</dbReference>
<dbReference type="GO" id="GO:0044322">
    <property type="term" value="C:endoplasmic reticulum quality control compartment"/>
    <property type="evidence" value="ECO:0007669"/>
    <property type="project" value="GOC"/>
</dbReference>
<dbReference type="GO" id="GO:0016020">
    <property type="term" value="C:membrane"/>
    <property type="evidence" value="ECO:0007669"/>
    <property type="project" value="InterPro"/>
</dbReference>
<dbReference type="SUPFAM" id="SSF48225">
    <property type="entry name" value="Seven-hairpin glycosidases"/>
    <property type="match status" value="1"/>
</dbReference>
<comment type="subcellular location">
    <subcellularLocation>
        <location evidence="1">Endoplasmic reticulum</location>
    </subcellularLocation>
</comment>
<evidence type="ECO:0000256" key="3">
    <source>
        <dbReference type="ARBA" id="ARBA00022824"/>
    </source>
</evidence>
<gene>
    <name evidence="10" type="primary">CSON005265</name>
</gene>
<feature type="active site" description="Proton donor" evidence="5">
    <location>
        <position position="30"/>
    </location>
</feature>
<proteinExistence type="inferred from homology"/>
<dbReference type="InterPro" id="IPR036026">
    <property type="entry name" value="Seven-hairpin_glycosidases"/>
</dbReference>
<dbReference type="GO" id="GO:0005975">
    <property type="term" value="P:carbohydrate metabolic process"/>
    <property type="evidence" value="ECO:0007669"/>
    <property type="project" value="InterPro"/>
</dbReference>
<dbReference type="InterPro" id="IPR012341">
    <property type="entry name" value="6hp_glycosidase-like_sf"/>
</dbReference>
<keyword evidence="7" id="KW-0378">Hydrolase</keyword>
<dbReference type="EC" id="3.2.1.-" evidence="7"/>
<keyword evidence="3" id="KW-0256">Endoplasmic reticulum</keyword>
<dbReference type="GO" id="GO:0004571">
    <property type="term" value="F:mannosyl-oligosaccharide 1,2-alpha-mannosidase activity"/>
    <property type="evidence" value="ECO:0007669"/>
    <property type="project" value="InterPro"/>
</dbReference>
<evidence type="ECO:0000256" key="2">
    <source>
        <dbReference type="ARBA" id="ARBA00007658"/>
    </source>
</evidence>
<feature type="region of interest" description="Disordered" evidence="8">
    <location>
        <begin position="558"/>
        <end position="585"/>
    </location>
</feature>
<feature type="active site" evidence="5">
    <location>
        <position position="167"/>
    </location>
</feature>
<feature type="active site" evidence="5">
    <location>
        <position position="281"/>
    </location>
</feature>
<dbReference type="AlphaFoldDB" id="A0A336LII2"/>
<name>A0A336LII2_CULSO</name>
<reference evidence="10" key="2">
    <citation type="submission" date="2018-07" db="EMBL/GenBank/DDBJ databases">
        <authorList>
            <person name="Quirk P.G."/>
            <person name="Krulwich T.A."/>
        </authorList>
    </citation>
    <scope>NUCLEOTIDE SEQUENCE</scope>
</reference>
<dbReference type="PANTHER" id="PTHR45679">
    <property type="entry name" value="ER DEGRADATION-ENHANCING ALPHA-MANNOSIDASE-LIKE PROTEIN 2"/>
    <property type="match status" value="1"/>
</dbReference>
<dbReference type="GO" id="GO:1904380">
    <property type="term" value="P:endoplasmic reticulum mannose trimming"/>
    <property type="evidence" value="ECO:0007669"/>
    <property type="project" value="InterPro"/>
</dbReference>
<evidence type="ECO:0000313" key="10">
    <source>
        <dbReference type="EMBL" id="SSX17882.1"/>
    </source>
</evidence>
<keyword evidence="6" id="KW-0479">Metal-binding</keyword>
<accession>A0A336LII2</accession>
<evidence type="ECO:0000256" key="6">
    <source>
        <dbReference type="PIRSR" id="PIRSR601382-2"/>
    </source>
</evidence>
<organism evidence="10">
    <name type="scientific">Culicoides sonorensis</name>
    <name type="common">Biting midge</name>
    <dbReference type="NCBI Taxonomy" id="179676"/>
    <lineage>
        <taxon>Eukaryota</taxon>
        <taxon>Metazoa</taxon>
        <taxon>Ecdysozoa</taxon>
        <taxon>Arthropoda</taxon>
        <taxon>Hexapoda</taxon>
        <taxon>Insecta</taxon>
        <taxon>Pterygota</taxon>
        <taxon>Neoptera</taxon>
        <taxon>Endopterygota</taxon>
        <taxon>Diptera</taxon>
        <taxon>Nematocera</taxon>
        <taxon>Chironomoidea</taxon>
        <taxon>Ceratopogonidae</taxon>
        <taxon>Ceratopogoninae</taxon>
        <taxon>Culicoides</taxon>
        <taxon>Monoculicoides</taxon>
    </lineage>
</organism>
<dbReference type="PANTHER" id="PTHR45679:SF6">
    <property type="entry name" value="ER DEGRADATION-ENHANCING ALPHA-MANNOSIDASE-LIKE PROTEIN 2"/>
    <property type="match status" value="1"/>
</dbReference>
<evidence type="ECO:0000256" key="1">
    <source>
        <dbReference type="ARBA" id="ARBA00004240"/>
    </source>
</evidence>
<evidence type="ECO:0000256" key="8">
    <source>
        <dbReference type="SAM" id="MobiDB-lite"/>
    </source>
</evidence>
<evidence type="ECO:0000313" key="9">
    <source>
        <dbReference type="EMBL" id="SSW97496.1"/>
    </source>
</evidence>
<evidence type="ECO:0000256" key="5">
    <source>
        <dbReference type="PIRSR" id="PIRSR601382-1"/>
    </source>
</evidence>
<dbReference type="PRINTS" id="PR00747">
    <property type="entry name" value="GLYHDRLASE47"/>
</dbReference>
<comment type="cofactor">
    <cofactor evidence="6">
        <name>Ca(2+)</name>
        <dbReference type="ChEBI" id="CHEBI:29108"/>
    </cofactor>
</comment>
<dbReference type="InterPro" id="IPR001382">
    <property type="entry name" value="Glyco_hydro_47"/>
</dbReference>
<sequence length="699" mass="79358">MGNYSEFRRVVDLLKEKKNFDADINVSVFETNIRIVGGLLSAHLMLRKANAELEPGWPCNGHLLRLAEDVAKRLLPAFNTKTGMPYGTINLRFGVPPKETTITSTAGIGTYIVEFGTLSRLTGDPVYEETALNALYALFDHRSPIGLFGNHVDIQTAQDAGIGSGIDSYYEYLVKGAILLNRPELMVMFNEGRKAIDKYLKKDDWFVWVSMNKGQVTLPVFQSLEAFYPGVLSLIGDTNEAMRSLHNYHSVWKQYGFLPEFYNIPNGEAANGKESYPLRPEHIESAMILYRATGDPFLLEVGEDALRSFQYSAKTECGYATIKNVKDHRKEDRMESFFLAETLKYLYLLFDPDNFLHNDGREGVVIKTPNGECVIESGGYIFNTEAHPMDPSALRCCYEIGRDYPLEEYDPNIVVGERFIEKPRKKKVEKPKTSQPDVVVEQLGITLAELQEFLENAEKLTELEKKALDTNQNVSQDDSIILAVESQRNENSKKTNSEDILPDVLKKRLEKIKTQLKSTERNNLENSQIISKESNDNTIDSCAVLSDVPHDNVAKISPARDAANPSATPNKQSNYSPRLDTQEKNSNELDNNYTINYKNTLANNTSQVDSNIIEEKSKIYLTNLTEVDDTTNNSVFHEFVQSIIKVTGRSNSFDPQSFLEHIRTNGVYRNESWSKEYRLLRCKAQPFWQRMSVLGQFFY</sequence>
<dbReference type="GO" id="GO:0005509">
    <property type="term" value="F:calcium ion binding"/>
    <property type="evidence" value="ECO:0007669"/>
    <property type="project" value="InterPro"/>
</dbReference>
<feature type="binding site" evidence="6">
    <location>
        <position position="384"/>
    </location>
    <ligand>
        <name>Ca(2+)</name>
        <dbReference type="ChEBI" id="CHEBI:29108"/>
    </ligand>
</feature>
<keyword evidence="7" id="KW-0326">Glycosidase</keyword>
<reference evidence="9" key="1">
    <citation type="submission" date="2018-04" db="EMBL/GenBank/DDBJ databases">
        <authorList>
            <person name="Go L.Y."/>
            <person name="Mitchell J.A."/>
        </authorList>
    </citation>
    <scope>NUCLEOTIDE SEQUENCE</scope>
    <source>
        <tissue evidence="9">Whole organism</tissue>
    </source>
</reference>
<dbReference type="InterPro" id="IPR044674">
    <property type="entry name" value="EDEM1/2/3"/>
</dbReference>
<keyword evidence="4" id="KW-0325">Glycoprotein</keyword>
<dbReference type="Pfam" id="PF01532">
    <property type="entry name" value="Glyco_hydro_47"/>
    <property type="match status" value="1"/>
</dbReference>
<keyword evidence="6" id="KW-0106">Calcium</keyword>
<feature type="compositionally biased region" description="Polar residues" evidence="8">
    <location>
        <begin position="565"/>
        <end position="576"/>
    </location>
</feature>
<comment type="similarity">
    <text evidence="2 7">Belongs to the glycosyl hydrolase 47 family.</text>
</comment>
<evidence type="ECO:0000256" key="4">
    <source>
        <dbReference type="ARBA" id="ARBA00023180"/>
    </source>
</evidence>
<dbReference type="VEuPathDB" id="VectorBase:CSON005265"/>
<feature type="active site" description="Proton donor" evidence="5">
    <location>
        <position position="260"/>
    </location>
</feature>
<protein>
    <recommendedName>
        <fullName evidence="7">alpha-1,2-Mannosidase</fullName>
        <ecNumber evidence="7">3.2.1.-</ecNumber>
    </recommendedName>
</protein>
<evidence type="ECO:0000256" key="7">
    <source>
        <dbReference type="RuleBase" id="RU361193"/>
    </source>
</evidence>
<dbReference type="EMBL" id="UFQS01000020">
    <property type="protein sequence ID" value="SSW97496.1"/>
    <property type="molecule type" value="Genomic_DNA"/>
</dbReference>